<protein>
    <submittedName>
        <fullName evidence="1">Uncharacterized protein</fullName>
    </submittedName>
</protein>
<feature type="non-terminal residue" evidence="1">
    <location>
        <position position="1"/>
    </location>
</feature>
<proteinExistence type="predicted"/>
<evidence type="ECO:0000313" key="2">
    <source>
        <dbReference type="Proteomes" id="UP001054945"/>
    </source>
</evidence>
<reference evidence="1 2" key="1">
    <citation type="submission" date="2021-06" db="EMBL/GenBank/DDBJ databases">
        <title>Caerostris extrusa draft genome.</title>
        <authorList>
            <person name="Kono N."/>
            <person name="Arakawa K."/>
        </authorList>
    </citation>
    <scope>NUCLEOTIDE SEQUENCE [LARGE SCALE GENOMIC DNA]</scope>
</reference>
<comment type="caution">
    <text evidence="1">The sequence shown here is derived from an EMBL/GenBank/DDBJ whole genome shotgun (WGS) entry which is preliminary data.</text>
</comment>
<organism evidence="1 2">
    <name type="scientific">Caerostris extrusa</name>
    <name type="common">Bark spider</name>
    <name type="synonym">Caerostris bankana</name>
    <dbReference type="NCBI Taxonomy" id="172846"/>
    <lineage>
        <taxon>Eukaryota</taxon>
        <taxon>Metazoa</taxon>
        <taxon>Ecdysozoa</taxon>
        <taxon>Arthropoda</taxon>
        <taxon>Chelicerata</taxon>
        <taxon>Arachnida</taxon>
        <taxon>Araneae</taxon>
        <taxon>Araneomorphae</taxon>
        <taxon>Entelegynae</taxon>
        <taxon>Araneoidea</taxon>
        <taxon>Araneidae</taxon>
        <taxon>Caerostris</taxon>
    </lineage>
</organism>
<name>A0AAV4T3R0_CAEEX</name>
<dbReference type="Proteomes" id="UP001054945">
    <property type="component" value="Unassembled WGS sequence"/>
</dbReference>
<keyword evidence="2" id="KW-1185">Reference proteome</keyword>
<evidence type="ECO:0000313" key="1">
    <source>
        <dbReference type="EMBL" id="GIY40804.1"/>
    </source>
</evidence>
<dbReference type="EMBL" id="BPLR01010664">
    <property type="protein sequence ID" value="GIY40804.1"/>
    <property type="molecule type" value="Genomic_DNA"/>
</dbReference>
<accession>A0AAV4T3R0</accession>
<sequence length="82" mass="8985">ESCNSPNCPPGNQIRTIYLRPPSLAPEELSLLFSISTHYNSPSFSQCHTTNRSFTAKCGVLLCRPPSSGQNRDRINPHATGL</sequence>
<dbReference type="AlphaFoldDB" id="A0AAV4T3R0"/>
<gene>
    <name evidence="1" type="ORF">CEXT_137151</name>
</gene>